<dbReference type="PANTHER" id="PTHR36303:SF1">
    <property type="entry name" value="2',3'-CYCLIC-NUCLEOTIDE 2'-PHOSPHODIESTERASE"/>
    <property type="match status" value="1"/>
</dbReference>
<evidence type="ECO:0000256" key="5">
    <source>
        <dbReference type="PIRSR" id="PIRSR004789-50"/>
    </source>
</evidence>
<feature type="binding site" evidence="6">
    <location>
        <position position="38"/>
    </location>
    <ligand>
        <name>Fe cation</name>
        <dbReference type="ChEBI" id="CHEBI:24875"/>
        <label>1</label>
    </ligand>
</feature>
<evidence type="ECO:0000256" key="2">
    <source>
        <dbReference type="ARBA" id="ARBA00022801"/>
    </source>
</evidence>
<evidence type="ECO:0000256" key="4">
    <source>
        <dbReference type="ARBA" id="ARBA00061401"/>
    </source>
</evidence>
<sequence>MKILVVGDVVGRPGRDTLKFFLDKNKTKYDFIIVNGENSAAGFGLTSKIADELQSWGCDVITSGNHIWDKKELYEYLDKSDRVLRPANYPDENTPGKGYTILKDKKGNKIGVISIQGRVFMMPIDCPFKKVKEIVEEIRKETKFIIVDFHAEATSEKIAMGWHLDGLVSAIYGTHTHIQTADNRILPEGTGYITDVGMTGSENGVIGMKVESVLPKFLNSLPQRFEVAEGSERLCGIEIELDEETGECTSIERISRTVTQIEYM</sequence>
<feature type="binding site" evidence="6">
    <location>
        <position position="150"/>
    </location>
    <ligand>
        <name>Fe cation</name>
        <dbReference type="ChEBI" id="CHEBI:24875"/>
        <label>2</label>
    </ligand>
</feature>
<organism evidence="7 8">
    <name type="scientific">Fusobacterium hominis</name>
    <dbReference type="NCBI Taxonomy" id="2764326"/>
    <lineage>
        <taxon>Bacteria</taxon>
        <taxon>Fusobacteriati</taxon>
        <taxon>Fusobacteriota</taxon>
        <taxon>Fusobacteriia</taxon>
        <taxon>Fusobacteriales</taxon>
        <taxon>Fusobacteriaceae</taxon>
        <taxon>Fusobacterium</taxon>
    </lineage>
</organism>
<dbReference type="InterPro" id="IPR029052">
    <property type="entry name" value="Metallo-depent_PP-like"/>
</dbReference>
<dbReference type="KEGG" id="fho:H9Q81_05580"/>
<accession>A0A7G9GUH9</accession>
<evidence type="ECO:0000313" key="8">
    <source>
        <dbReference type="Proteomes" id="UP000515913"/>
    </source>
</evidence>
<dbReference type="AlphaFoldDB" id="A0A7G9GUH9"/>
<dbReference type="PANTHER" id="PTHR36303">
    <property type="entry name" value="2',3'-CYCLIC-NUCLEOTIDE 2'-PHOSPHODIESTERASE"/>
    <property type="match status" value="1"/>
</dbReference>
<feature type="active site" description="Proton donor" evidence="5">
    <location>
        <position position="66"/>
    </location>
</feature>
<dbReference type="RefSeq" id="WP_187422626.1">
    <property type="nucleotide sequence ID" value="NZ_CP060637.1"/>
</dbReference>
<evidence type="ECO:0000256" key="1">
    <source>
        <dbReference type="ARBA" id="ARBA00022723"/>
    </source>
</evidence>
<name>A0A7G9GUH9_9FUSO</name>
<dbReference type="Gene3D" id="3.60.21.10">
    <property type="match status" value="1"/>
</dbReference>
<keyword evidence="2" id="KW-0378">Hydrolase</keyword>
<feature type="binding site" evidence="6">
    <location>
        <position position="8"/>
    </location>
    <ligand>
        <name>Fe cation</name>
        <dbReference type="ChEBI" id="CHEBI:24875"/>
        <label>1</label>
    </ligand>
</feature>
<keyword evidence="3" id="KW-0408">Iron</keyword>
<feature type="binding site" evidence="6">
    <location>
        <position position="65"/>
    </location>
    <ligand>
        <name>Fe cation</name>
        <dbReference type="ChEBI" id="CHEBI:24875"/>
        <label>2</label>
    </ligand>
</feature>
<keyword evidence="1 6" id="KW-0479">Metal-binding</keyword>
<dbReference type="PIRSF" id="PIRSF004789">
    <property type="entry name" value="DR1281"/>
    <property type="match status" value="1"/>
</dbReference>
<evidence type="ECO:0000256" key="3">
    <source>
        <dbReference type="ARBA" id="ARBA00023004"/>
    </source>
</evidence>
<dbReference type="CDD" id="cd07382">
    <property type="entry name" value="MPP_DR1281"/>
    <property type="match status" value="1"/>
</dbReference>
<feature type="binding site" evidence="6">
    <location>
        <position position="177"/>
    </location>
    <ligand>
        <name>Fe cation</name>
        <dbReference type="ChEBI" id="CHEBI:24875"/>
        <label>1</label>
    </ligand>
</feature>
<feature type="binding site" evidence="6">
    <location>
        <position position="175"/>
    </location>
    <ligand>
        <name>Fe cation</name>
        <dbReference type="ChEBI" id="CHEBI:24875"/>
        <label>2</label>
    </ligand>
</feature>
<dbReference type="Pfam" id="PF13277">
    <property type="entry name" value="YmdB"/>
    <property type="match status" value="1"/>
</dbReference>
<feature type="binding site" evidence="6">
    <location>
        <position position="37"/>
    </location>
    <ligand>
        <name>Fe cation</name>
        <dbReference type="ChEBI" id="CHEBI:24875"/>
        <label>2</label>
    </ligand>
</feature>
<dbReference type="SUPFAM" id="SSF56300">
    <property type="entry name" value="Metallo-dependent phosphatases"/>
    <property type="match status" value="1"/>
</dbReference>
<dbReference type="EMBL" id="CP060637">
    <property type="protein sequence ID" value="QNM14461.1"/>
    <property type="molecule type" value="Genomic_DNA"/>
</dbReference>
<gene>
    <name evidence="7" type="ORF">H9Q81_05580</name>
</gene>
<dbReference type="Proteomes" id="UP000515913">
    <property type="component" value="Chromosome"/>
</dbReference>
<dbReference type="GO" id="GO:0046872">
    <property type="term" value="F:metal ion binding"/>
    <property type="evidence" value="ECO:0007669"/>
    <property type="project" value="UniProtKB-KW"/>
</dbReference>
<dbReference type="FunFam" id="3.60.21.10:FF:000016">
    <property type="entry name" value="Putative metallophosphoesterase"/>
    <property type="match status" value="1"/>
</dbReference>
<keyword evidence="8" id="KW-1185">Reference proteome</keyword>
<dbReference type="NCBIfam" id="TIGR00282">
    <property type="entry name" value="TIGR00282 family metallophosphoesterase"/>
    <property type="match status" value="1"/>
</dbReference>
<feature type="binding site" evidence="6">
    <location>
        <position position="37"/>
    </location>
    <ligand>
        <name>Fe cation</name>
        <dbReference type="ChEBI" id="CHEBI:24875"/>
        <label>1</label>
    </ligand>
</feature>
<reference evidence="7 8" key="1">
    <citation type="submission" date="2020-08" db="EMBL/GenBank/DDBJ databases">
        <authorList>
            <person name="Liu C."/>
            <person name="Sun Q."/>
        </authorList>
    </citation>
    <scope>NUCLEOTIDE SEQUENCE [LARGE SCALE GENOMIC DNA]</scope>
    <source>
        <strain evidence="7 8">NSJ-57</strain>
    </source>
</reference>
<proteinExistence type="inferred from homology"/>
<protein>
    <submittedName>
        <fullName evidence="7">TIGR00282 family metallophosphoesterase</fullName>
    </submittedName>
</protein>
<evidence type="ECO:0000313" key="7">
    <source>
        <dbReference type="EMBL" id="QNM14461.1"/>
    </source>
</evidence>
<dbReference type="InterPro" id="IPR005235">
    <property type="entry name" value="YmdB-like"/>
</dbReference>
<comment type="similarity">
    <text evidence="4">Belongs to the YmdB-like family.</text>
</comment>
<dbReference type="GO" id="GO:0004113">
    <property type="term" value="F:2',3'-cyclic-nucleotide 3'-phosphodiesterase activity"/>
    <property type="evidence" value="ECO:0007669"/>
    <property type="project" value="TreeGrafter"/>
</dbReference>
<evidence type="ECO:0000256" key="6">
    <source>
        <dbReference type="PIRSR" id="PIRSR004789-51"/>
    </source>
</evidence>